<evidence type="ECO:0000256" key="2">
    <source>
        <dbReference type="ARBA" id="ARBA00022741"/>
    </source>
</evidence>
<evidence type="ECO:0000256" key="5">
    <source>
        <dbReference type="SAM" id="SignalP"/>
    </source>
</evidence>
<gene>
    <name evidence="6" type="ORF">V8G54_003833</name>
</gene>
<feature type="signal peptide" evidence="5">
    <location>
        <begin position="1"/>
        <end position="16"/>
    </location>
</feature>
<keyword evidence="7" id="KW-1185">Reference proteome</keyword>
<reference evidence="6 7" key="1">
    <citation type="journal article" date="2023" name="Life. Sci Alliance">
        <title>Evolutionary insights into 3D genome organization and epigenetic landscape of Vigna mungo.</title>
        <authorList>
            <person name="Junaid A."/>
            <person name="Singh B."/>
            <person name="Bhatia S."/>
        </authorList>
    </citation>
    <scope>NUCLEOTIDE SEQUENCE [LARGE SCALE GENOMIC DNA]</scope>
    <source>
        <strain evidence="6">Urdbean</strain>
    </source>
</reference>
<dbReference type="GO" id="GO:0005524">
    <property type="term" value="F:ATP binding"/>
    <property type="evidence" value="ECO:0007669"/>
    <property type="project" value="UniProtKB-KW"/>
</dbReference>
<dbReference type="Gene3D" id="1.10.510.10">
    <property type="entry name" value="Transferase(Phosphotransferase) domain 1"/>
    <property type="match status" value="1"/>
</dbReference>
<accession>A0AAQ3PDG8</accession>
<protein>
    <submittedName>
        <fullName evidence="6">Uncharacterized protein</fullName>
    </submittedName>
</protein>
<dbReference type="InterPro" id="IPR011009">
    <property type="entry name" value="Kinase-like_dom_sf"/>
</dbReference>
<keyword evidence="5" id="KW-0732">Signal</keyword>
<keyword evidence="2" id="KW-0547">Nucleotide-binding</keyword>
<sequence length="122" mass="14171">MFSAMGWLCLKWLVEGGQLREWSKMMNLIEWVWGLHSEGKVIEVADKRLNGEFEEKEMRMLLLLGLSCANPDTAGRPSMRRVLQILNHEAPSLIVPKVKPVTTARRVGRRRKSRERIWWEGG</sequence>
<evidence type="ECO:0000313" key="7">
    <source>
        <dbReference type="Proteomes" id="UP001374535"/>
    </source>
</evidence>
<dbReference type="SUPFAM" id="SSF56112">
    <property type="entry name" value="Protein kinase-like (PK-like)"/>
    <property type="match status" value="1"/>
</dbReference>
<dbReference type="AlphaFoldDB" id="A0AAQ3PDG8"/>
<dbReference type="GO" id="GO:0016301">
    <property type="term" value="F:kinase activity"/>
    <property type="evidence" value="ECO:0007669"/>
    <property type="project" value="UniProtKB-KW"/>
</dbReference>
<proteinExistence type="predicted"/>
<keyword evidence="4" id="KW-0067">ATP-binding</keyword>
<keyword evidence="1" id="KW-0808">Transferase</keyword>
<evidence type="ECO:0000313" key="6">
    <source>
        <dbReference type="EMBL" id="WVZ25289.1"/>
    </source>
</evidence>
<dbReference type="EMBL" id="CP144700">
    <property type="protein sequence ID" value="WVZ25289.1"/>
    <property type="molecule type" value="Genomic_DNA"/>
</dbReference>
<dbReference type="PANTHER" id="PTHR47973">
    <property type="entry name" value="CYSTEINE-RICH RECEPTOR-LIKE PROTEIN KINASE 3"/>
    <property type="match status" value="1"/>
</dbReference>
<organism evidence="6 7">
    <name type="scientific">Vigna mungo</name>
    <name type="common">Black gram</name>
    <name type="synonym">Phaseolus mungo</name>
    <dbReference type="NCBI Taxonomy" id="3915"/>
    <lineage>
        <taxon>Eukaryota</taxon>
        <taxon>Viridiplantae</taxon>
        <taxon>Streptophyta</taxon>
        <taxon>Embryophyta</taxon>
        <taxon>Tracheophyta</taxon>
        <taxon>Spermatophyta</taxon>
        <taxon>Magnoliopsida</taxon>
        <taxon>eudicotyledons</taxon>
        <taxon>Gunneridae</taxon>
        <taxon>Pentapetalae</taxon>
        <taxon>rosids</taxon>
        <taxon>fabids</taxon>
        <taxon>Fabales</taxon>
        <taxon>Fabaceae</taxon>
        <taxon>Papilionoideae</taxon>
        <taxon>50 kb inversion clade</taxon>
        <taxon>NPAAA clade</taxon>
        <taxon>indigoferoid/millettioid clade</taxon>
        <taxon>Phaseoleae</taxon>
        <taxon>Vigna</taxon>
    </lineage>
</organism>
<evidence type="ECO:0000256" key="4">
    <source>
        <dbReference type="ARBA" id="ARBA00022840"/>
    </source>
</evidence>
<dbReference type="Proteomes" id="UP001374535">
    <property type="component" value="Chromosome 1"/>
</dbReference>
<dbReference type="InterPro" id="IPR052059">
    <property type="entry name" value="CR_Ser/Thr_kinase"/>
</dbReference>
<keyword evidence="3" id="KW-0418">Kinase</keyword>
<evidence type="ECO:0000256" key="1">
    <source>
        <dbReference type="ARBA" id="ARBA00022679"/>
    </source>
</evidence>
<evidence type="ECO:0000256" key="3">
    <source>
        <dbReference type="ARBA" id="ARBA00022777"/>
    </source>
</evidence>
<feature type="chain" id="PRO_5043043970" evidence="5">
    <location>
        <begin position="17"/>
        <end position="122"/>
    </location>
</feature>
<name>A0AAQ3PDG8_VIGMU</name>